<evidence type="ECO:0000256" key="1">
    <source>
        <dbReference type="SAM" id="MobiDB-lite"/>
    </source>
</evidence>
<dbReference type="Gene3D" id="3.40.50.10140">
    <property type="entry name" value="Toll/interleukin-1 receptor homology (TIR) domain"/>
    <property type="match status" value="2"/>
</dbReference>
<dbReference type="KEGG" id="kbs:EPA93_07770"/>
<dbReference type="Gene3D" id="3.40.50.300">
    <property type="entry name" value="P-loop containing nucleotide triphosphate hydrolases"/>
    <property type="match status" value="1"/>
</dbReference>
<dbReference type="PROSITE" id="PS50943">
    <property type="entry name" value="HTH_CROC1"/>
    <property type="match status" value="1"/>
</dbReference>
<dbReference type="GO" id="GO:0003677">
    <property type="term" value="F:DNA binding"/>
    <property type="evidence" value="ECO:0007669"/>
    <property type="project" value="InterPro"/>
</dbReference>
<dbReference type="CDD" id="cd00093">
    <property type="entry name" value="HTH_XRE"/>
    <property type="match status" value="1"/>
</dbReference>
<dbReference type="InterPro" id="IPR035897">
    <property type="entry name" value="Toll_tir_struct_dom_sf"/>
</dbReference>
<organism evidence="4 5">
    <name type="scientific">Ktedonosporobacter rubrisoli</name>
    <dbReference type="NCBI Taxonomy" id="2509675"/>
    <lineage>
        <taxon>Bacteria</taxon>
        <taxon>Bacillati</taxon>
        <taxon>Chloroflexota</taxon>
        <taxon>Ktedonobacteria</taxon>
        <taxon>Ktedonobacterales</taxon>
        <taxon>Ktedonosporobacteraceae</taxon>
        <taxon>Ktedonosporobacter</taxon>
    </lineage>
</organism>
<dbReference type="InterPro" id="IPR001387">
    <property type="entry name" value="Cro/C1-type_HTH"/>
</dbReference>
<dbReference type="EMBL" id="CP035758">
    <property type="protein sequence ID" value="QBD75912.1"/>
    <property type="molecule type" value="Genomic_DNA"/>
</dbReference>
<dbReference type="OrthoDB" id="3838036at2"/>
<sequence length="852" mass="96016">MSDSDALEFGKELKRLRERVGLSLEELAKELEVGVMALMRWESGESRPSLHVLSRLIEILLSEGAFTQGQERAEAEKLWKLGAPGLKFDKQWFADLLKRRESPPIKIFCSFSYQDTDLSYRLLAHLAPLMRRNMIDVWDDSRIPVGANSQEEIKRQLESADIILMLVSANFIASNDIANAELDRILQKYATGKVRMLPILVRPVDWTHTFLADLPALPHNGRPVSLWENQDQAFMEIARGIRRVCEEVQAAKAMDEEYEKYVADTVLQEEYESTFRTTPDEEGSLEGWIDVPRSPMPTAEYDEDELRTAPIEDERDEFETPVVEKRNATSSRSPSTGKMPAVGPVPASKPDQYQLYEVFKRSGIPQVTFVEREDFLHLKLALAQPGRGVVIEGPSGIGKTTAVKKAIESLAAAWRRAGSAMSLQLFSARNPEHCARLQTLASWHRGTVIIDDFHRLDAGLRTELIDYLKFLADTEPEDKKLVIVGIPKTGQSLVDVAFDLATRIDVFKLGLVDNELILRMIEQGETALNIRFARKTEIAFAASGSLNIAQYLCYDICACERIERTQARLREISYAMSASIEQTMAGLKPKFAQTVKQFVMLGGSRNGTTLRFLKELAGSEEGFLSLPELKAAQPMMAHSIARFLNERWMDRLYRDCPACANHLFFDELAQMLVIDDPQLAFYLKQQSLTALAREAGKSPALSQSKVFVCYSRKDKIWLERLEPFLKPIERTGIIDLWSDTRIVAGALRQEELQEALESSRVAILLLSTDFLASDFITQYELPRLLARAASGGTTILPVFVRLCSLLHDHALQAFQAVNDPAKPLSALRPAEREKVLVYIAENVLRLVKIPEL</sequence>
<dbReference type="SUPFAM" id="SSF52540">
    <property type="entry name" value="P-loop containing nucleoside triphosphate hydrolases"/>
    <property type="match status" value="1"/>
</dbReference>
<gene>
    <name evidence="4" type="ORF">EPA93_07770</name>
</gene>
<dbReference type="InterPro" id="IPR010982">
    <property type="entry name" value="Lambda_DNA-bd_dom_sf"/>
</dbReference>
<dbReference type="InterPro" id="IPR000157">
    <property type="entry name" value="TIR_dom"/>
</dbReference>
<reference evidence="4 5" key="1">
    <citation type="submission" date="2019-01" db="EMBL/GenBank/DDBJ databases">
        <title>Ktedonosporobacter rubrisoli SCAWS-G2.</title>
        <authorList>
            <person name="Huang Y."/>
            <person name="Yan B."/>
        </authorList>
    </citation>
    <scope>NUCLEOTIDE SEQUENCE [LARGE SCALE GENOMIC DNA]</scope>
    <source>
        <strain evidence="4 5">SCAWS-G2</strain>
    </source>
</reference>
<proteinExistence type="predicted"/>
<dbReference type="SUPFAM" id="SSF47413">
    <property type="entry name" value="lambda repressor-like DNA-binding domains"/>
    <property type="match status" value="1"/>
</dbReference>
<evidence type="ECO:0000259" key="2">
    <source>
        <dbReference type="PROSITE" id="PS50104"/>
    </source>
</evidence>
<evidence type="ECO:0000259" key="3">
    <source>
        <dbReference type="PROSITE" id="PS50943"/>
    </source>
</evidence>
<feature type="domain" description="TIR" evidence="2">
    <location>
        <begin position="702"/>
        <end position="835"/>
    </location>
</feature>
<dbReference type="InterPro" id="IPR027417">
    <property type="entry name" value="P-loop_NTPase"/>
</dbReference>
<dbReference type="Pfam" id="PF13676">
    <property type="entry name" value="TIR_2"/>
    <property type="match status" value="2"/>
</dbReference>
<name>A0A4P6JLP1_KTERU</name>
<evidence type="ECO:0000313" key="5">
    <source>
        <dbReference type="Proteomes" id="UP000290365"/>
    </source>
</evidence>
<dbReference type="SMART" id="SM00255">
    <property type="entry name" value="TIR"/>
    <property type="match status" value="2"/>
</dbReference>
<evidence type="ECO:0000313" key="4">
    <source>
        <dbReference type="EMBL" id="QBD75912.1"/>
    </source>
</evidence>
<feature type="domain" description="HTH cro/C1-type" evidence="3">
    <location>
        <begin position="13"/>
        <end position="66"/>
    </location>
</feature>
<dbReference type="GO" id="GO:0007165">
    <property type="term" value="P:signal transduction"/>
    <property type="evidence" value="ECO:0007669"/>
    <property type="project" value="InterPro"/>
</dbReference>
<dbReference type="PROSITE" id="PS50104">
    <property type="entry name" value="TIR"/>
    <property type="match status" value="2"/>
</dbReference>
<accession>A0A4P6JLP1</accession>
<dbReference type="RefSeq" id="WP_129886508.1">
    <property type="nucleotide sequence ID" value="NZ_CP035758.1"/>
</dbReference>
<protein>
    <submittedName>
        <fullName evidence="4">TIR domain-containing protein</fullName>
    </submittedName>
</protein>
<dbReference type="SUPFAM" id="SSF52200">
    <property type="entry name" value="Toll/Interleukin receptor TIR domain"/>
    <property type="match status" value="2"/>
</dbReference>
<dbReference type="Pfam" id="PF13560">
    <property type="entry name" value="HTH_31"/>
    <property type="match status" value="1"/>
</dbReference>
<feature type="domain" description="TIR" evidence="2">
    <location>
        <begin position="103"/>
        <end position="245"/>
    </location>
</feature>
<dbReference type="Gene3D" id="1.10.260.40">
    <property type="entry name" value="lambda repressor-like DNA-binding domains"/>
    <property type="match status" value="1"/>
</dbReference>
<keyword evidence="5" id="KW-1185">Reference proteome</keyword>
<feature type="region of interest" description="Disordered" evidence="1">
    <location>
        <begin position="275"/>
        <end position="346"/>
    </location>
</feature>
<dbReference type="SMART" id="SM00530">
    <property type="entry name" value="HTH_XRE"/>
    <property type="match status" value="1"/>
</dbReference>
<dbReference type="Proteomes" id="UP000290365">
    <property type="component" value="Chromosome"/>
</dbReference>
<dbReference type="AlphaFoldDB" id="A0A4P6JLP1"/>